<feature type="transmembrane region" description="Helical" evidence="1">
    <location>
        <begin position="253"/>
        <end position="275"/>
    </location>
</feature>
<comment type="caution">
    <text evidence="3">The sequence shown here is derived from an EMBL/GenBank/DDBJ whole genome shotgun (WGS) entry which is preliminary data.</text>
</comment>
<sequence length="329" mass="34153">MLSGSALWIAATIAATGAQTARNAMQGALVGAIGAAGATQVRFIYGFPFACLFLGLVVLATGETPPAPNLTFFLYALGGAVSQIFGTAMMLWAISQRSFATGIAYTKTEPVLVALFSVIVLGDHLGLMSWAGVLVASAGVLLMSLKPQRGTAARVLAGEAASGRTPAVGWRAPFFDWRAMSPNWRAPAAGVGSAALFALSSVWFRGAILALGDGGSVIRSSTALVTSLGLQCLILGLWLGLFDRPAFLGSVRVWRASLTAGLMGALASQCWFIGFSLTSAANVRTLALLEVVFAQIVSRRVFHETLTLREIAGAAMIVLGVAALLTTWG</sequence>
<evidence type="ECO:0000313" key="4">
    <source>
        <dbReference type="Proteomes" id="UP001595704"/>
    </source>
</evidence>
<dbReference type="InterPro" id="IPR000620">
    <property type="entry name" value="EamA_dom"/>
</dbReference>
<evidence type="ECO:0000259" key="2">
    <source>
        <dbReference type="Pfam" id="PF00892"/>
    </source>
</evidence>
<dbReference type="RefSeq" id="WP_191319560.1">
    <property type="nucleotide sequence ID" value="NZ_BNCG01000009.1"/>
</dbReference>
<feature type="transmembrane region" description="Helical" evidence="1">
    <location>
        <begin position="188"/>
        <end position="211"/>
    </location>
</feature>
<keyword evidence="1" id="KW-1133">Transmembrane helix</keyword>
<feature type="transmembrane region" description="Helical" evidence="1">
    <location>
        <begin position="44"/>
        <end position="60"/>
    </location>
</feature>
<evidence type="ECO:0000256" key="1">
    <source>
        <dbReference type="SAM" id="Phobius"/>
    </source>
</evidence>
<feature type="transmembrane region" description="Helical" evidence="1">
    <location>
        <begin position="114"/>
        <end position="142"/>
    </location>
</feature>
<gene>
    <name evidence="3" type="ORF">ACFONL_12170</name>
</gene>
<dbReference type="Pfam" id="PF00892">
    <property type="entry name" value="EamA"/>
    <property type="match status" value="2"/>
</dbReference>
<dbReference type="PANTHER" id="PTHR22911:SF137">
    <property type="entry name" value="SOLUTE CARRIER FAMILY 35 MEMBER G2-RELATED"/>
    <property type="match status" value="1"/>
</dbReference>
<organism evidence="3 4">
    <name type="scientific">Camelimonas fluminis</name>
    <dbReference type="NCBI Taxonomy" id="1576911"/>
    <lineage>
        <taxon>Bacteria</taxon>
        <taxon>Pseudomonadati</taxon>
        <taxon>Pseudomonadota</taxon>
        <taxon>Alphaproteobacteria</taxon>
        <taxon>Hyphomicrobiales</taxon>
        <taxon>Chelatococcaceae</taxon>
        <taxon>Camelimonas</taxon>
    </lineage>
</organism>
<dbReference type="Gene3D" id="1.10.3730.20">
    <property type="match status" value="1"/>
</dbReference>
<dbReference type="PANTHER" id="PTHR22911">
    <property type="entry name" value="ACYL-MALONYL CONDENSING ENZYME-RELATED"/>
    <property type="match status" value="1"/>
</dbReference>
<feature type="domain" description="EamA" evidence="2">
    <location>
        <begin position="194"/>
        <end position="325"/>
    </location>
</feature>
<name>A0ABV7UJ26_9HYPH</name>
<keyword evidence="4" id="KW-1185">Reference proteome</keyword>
<dbReference type="EMBL" id="JBHRYC010000058">
    <property type="protein sequence ID" value="MFC3638117.1"/>
    <property type="molecule type" value="Genomic_DNA"/>
</dbReference>
<dbReference type="SUPFAM" id="SSF103481">
    <property type="entry name" value="Multidrug resistance efflux transporter EmrE"/>
    <property type="match status" value="2"/>
</dbReference>
<feature type="domain" description="EamA" evidence="2">
    <location>
        <begin position="41"/>
        <end position="144"/>
    </location>
</feature>
<dbReference type="Proteomes" id="UP001595704">
    <property type="component" value="Unassembled WGS sequence"/>
</dbReference>
<evidence type="ECO:0000313" key="3">
    <source>
        <dbReference type="EMBL" id="MFC3638117.1"/>
    </source>
</evidence>
<dbReference type="InterPro" id="IPR037185">
    <property type="entry name" value="EmrE-like"/>
</dbReference>
<feature type="transmembrane region" description="Helical" evidence="1">
    <location>
        <begin position="72"/>
        <end position="94"/>
    </location>
</feature>
<accession>A0ABV7UJ26</accession>
<feature type="transmembrane region" description="Helical" evidence="1">
    <location>
        <begin position="223"/>
        <end position="241"/>
    </location>
</feature>
<reference evidence="4" key="1">
    <citation type="journal article" date="2019" name="Int. J. Syst. Evol. Microbiol.">
        <title>The Global Catalogue of Microorganisms (GCM) 10K type strain sequencing project: providing services to taxonomists for standard genome sequencing and annotation.</title>
        <authorList>
            <consortium name="The Broad Institute Genomics Platform"/>
            <consortium name="The Broad Institute Genome Sequencing Center for Infectious Disease"/>
            <person name="Wu L."/>
            <person name="Ma J."/>
        </authorList>
    </citation>
    <scope>NUCLEOTIDE SEQUENCE [LARGE SCALE GENOMIC DNA]</scope>
    <source>
        <strain evidence="4">KCTC 42282</strain>
    </source>
</reference>
<feature type="transmembrane region" description="Helical" evidence="1">
    <location>
        <begin position="310"/>
        <end position="328"/>
    </location>
</feature>
<keyword evidence="1" id="KW-0812">Transmembrane</keyword>
<protein>
    <submittedName>
        <fullName evidence="3">EamA family transporter</fullName>
    </submittedName>
</protein>
<keyword evidence="1" id="KW-0472">Membrane</keyword>
<proteinExistence type="predicted"/>